<evidence type="ECO:0000313" key="2">
    <source>
        <dbReference type="Proteomes" id="UP001499843"/>
    </source>
</evidence>
<organism evidence="1 2">
    <name type="scientific">Nonomuraea monospora</name>
    <dbReference type="NCBI Taxonomy" id="568818"/>
    <lineage>
        <taxon>Bacteria</taxon>
        <taxon>Bacillati</taxon>
        <taxon>Actinomycetota</taxon>
        <taxon>Actinomycetes</taxon>
        <taxon>Streptosporangiales</taxon>
        <taxon>Streptosporangiaceae</taxon>
        <taxon>Nonomuraea</taxon>
    </lineage>
</organism>
<gene>
    <name evidence="1" type="ORF">GCM10009850_075410</name>
</gene>
<accession>A0ABN3CRL0</accession>
<evidence type="ECO:0000313" key="1">
    <source>
        <dbReference type="EMBL" id="GAA2212079.1"/>
    </source>
</evidence>
<reference evidence="1 2" key="1">
    <citation type="journal article" date="2019" name="Int. J. Syst. Evol. Microbiol.">
        <title>The Global Catalogue of Microorganisms (GCM) 10K type strain sequencing project: providing services to taxonomists for standard genome sequencing and annotation.</title>
        <authorList>
            <consortium name="The Broad Institute Genomics Platform"/>
            <consortium name="The Broad Institute Genome Sequencing Center for Infectious Disease"/>
            <person name="Wu L."/>
            <person name="Ma J."/>
        </authorList>
    </citation>
    <scope>NUCLEOTIDE SEQUENCE [LARGE SCALE GENOMIC DNA]</scope>
    <source>
        <strain evidence="1 2">JCM 16114</strain>
    </source>
</reference>
<dbReference type="EMBL" id="BAAAQX010000024">
    <property type="protein sequence ID" value="GAA2212079.1"/>
    <property type="molecule type" value="Genomic_DNA"/>
</dbReference>
<protein>
    <submittedName>
        <fullName evidence="1">Uncharacterized protein</fullName>
    </submittedName>
</protein>
<keyword evidence="2" id="KW-1185">Reference proteome</keyword>
<name>A0ABN3CRL0_9ACTN</name>
<proteinExistence type="predicted"/>
<comment type="caution">
    <text evidence="1">The sequence shown here is derived from an EMBL/GenBank/DDBJ whole genome shotgun (WGS) entry which is preliminary data.</text>
</comment>
<sequence>MTARPAHVFICGDPALALREAVYPRLGGERHDDRALTLARDGLVRQQDQGGGVPGAQTRGRAALISSVRKIMRQETRHGR</sequence>
<dbReference type="Proteomes" id="UP001499843">
    <property type="component" value="Unassembled WGS sequence"/>
</dbReference>